<feature type="domain" description="C2H2-type" evidence="19">
    <location>
        <begin position="602"/>
        <end position="629"/>
    </location>
</feature>
<organism evidence="20 21">
    <name type="scientific">Acipenser ruthenus</name>
    <name type="common">Sterlet sturgeon</name>
    <dbReference type="NCBI Taxonomy" id="7906"/>
    <lineage>
        <taxon>Eukaryota</taxon>
        <taxon>Metazoa</taxon>
        <taxon>Chordata</taxon>
        <taxon>Craniata</taxon>
        <taxon>Vertebrata</taxon>
        <taxon>Euteleostomi</taxon>
        <taxon>Actinopterygii</taxon>
        <taxon>Chondrostei</taxon>
        <taxon>Acipenseriformes</taxon>
        <taxon>Acipenseridae</taxon>
        <taxon>Acipenser</taxon>
    </lineage>
</organism>
<feature type="region of interest" description="Disordered" evidence="18">
    <location>
        <begin position="940"/>
        <end position="961"/>
    </location>
</feature>
<comment type="similarity">
    <text evidence="2">Belongs to the krueppel C2H2-type zinc-finger protein family.</text>
</comment>
<dbReference type="FunFam" id="3.30.160.60:FF:000143">
    <property type="entry name" value="Zinc finger protein 521"/>
    <property type="match status" value="1"/>
</dbReference>
<feature type="domain" description="C2H2-type" evidence="19">
    <location>
        <begin position="1153"/>
        <end position="1176"/>
    </location>
</feature>
<keyword evidence="4" id="KW-0678">Repressor</keyword>
<name>A0A444UHH7_ACIRT</name>
<keyword evidence="21" id="KW-1185">Reference proteome</keyword>
<keyword evidence="3" id="KW-0217">Developmental protein</keyword>
<feature type="domain" description="C2H2-type" evidence="19">
    <location>
        <begin position="1038"/>
        <end position="1062"/>
    </location>
</feature>
<gene>
    <name evidence="20" type="ORF">EOD39_4635</name>
</gene>
<dbReference type="Proteomes" id="UP000289886">
    <property type="component" value="Unassembled WGS sequence"/>
</dbReference>
<feature type="region of interest" description="Disordered" evidence="18">
    <location>
        <begin position="682"/>
        <end position="741"/>
    </location>
</feature>
<feature type="compositionally biased region" description="Basic and acidic residues" evidence="18">
    <location>
        <begin position="376"/>
        <end position="395"/>
    </location>
</feature>
<protein>
    <recommendedName>
        <fullName evidence="16">Zinc finger protein 423</fullName>
    </recommendedName>
</protein>
<dbReference type="GO" id="GO:0008270">
    <property type="term" value="F:zinc ion binding"/>
    <property type="evidence" value="ECO:0007669"/>
    <property type="project" value="UniProtKB-KW"/>
</dbReference>
<dbReference type="Pfam" id="PF13912">
    <property type="entry name" value="zf-C2H2_6"/>
    <property type="match status" value="4"/>
</dbReference>
<dbReference type="PROSITE" id="PS00028">
    <property type="entry name" value="ZINC_FINGER_C2H2_1"/>
    <property type="match status" value="24"/>
</dbReference>
<evidence type="ECO:0000256" key="13">
    <source>
        <dbReference type="ARBA" id="ARBA00023159"/>
    </source>
</evidence>
<dbReference type="FunFam" id="3.30.160.60:FF:000483">
    <property type="entry name" value="Zinc finger protein 423"/>
    <property type="match status" value="1"/>
</dbReference>
<keyword evidence="11" id="KW-0805">Transcription regulation</keyword>
<feature type="domain" description="C2H2-type" evidence="19">
    <location>
        <begin position="978"/>
        <end position="1000"/>
    </location>
</feature>
<keyword evidence="14" id="KW-0804">Transcription</keyword>
<feature type="domain" description="C2H2-type" evidence="19">
    <location>
        <begin position="475"/>
        <end position="502"/>
    </location>
</feature>
<keyword evidence="15" id="KW-0539">Nucleus</keyword>
<keyword evidence="13" id="KW-0010">Activator</keyword>
<dbReference type="FunFam" id="3.30.160.60:FF:000468">
    <property type="entry name" value="B-cell lymphoma 6 protein-like"/>
    <property type="match status" value="1"/>
</dbReference>
<keyword evidence="8" id="KW-0221">Differentiation</keyword>
<evidence type="ECO:0000256" key="17">
    <source>
        <dbReference type="PROSITE-ProRule" id="PRU00042"/>
    </source>
</evidence>
<feature type="domain" description="C2H2-type" evidence="19">
    <location>
        <begin position="531"/>
        <end position="558"/>
    </location>
</feature>
<feature type="compositionally biased region" description="Low complexity" evidence="18">
    <location>
        <begin position="950"/>
        <end position="961"/>
    </location>
</feature>
<keyword evidence="7 17" id="KW-0863">Zinc-finger</keyword>
<evidence type="ECO:0000256" key="2">
    <source>
        <dbReference type="ARBA" id="ARBA00006991"/>
    </source>
</evidence>
<dbReference type="FunFam" id="3.30.160.60:FF:000760">
    <property type="entry name" value="Zinc finger protein 423"/>
    <property type="match status" value="1"/>
</dbReference>
<feature type="domain" description="C2H2-type" evidence="19">
    <location>
        <begin position="1127"/>
        <end position="1154"/>
    </location>
</feature>
<feature type="domain" description="C2H2-type" evidence="19">
    <location>
        <begin position="1096"/>
        <end position="1124"/>
    </location>
</feature>
<feature type="domain" description="C2H2-type" evidence="19">
    <location>
        <begin position="1305"/>
        <end position="1332"/>
    </location>
</feature>
<feature type="domain" description="C2H2-type" evidence="19">
    <location>
        <begin position="559"/>
        <end position="586"/>
    </location>
</feature>
<evidence type="ECO:0000313" key="20">
    <source>
        <dbReference type="EMBL" id="RXM34619.1"/>
    </source>
</evidence>
<dbReference type="FunFam" id="3.30.160.60:FF:001049">
    <property type="entry name" value="zinc finger protein 319"/>
    <property type="match status" value="1"/>
</dbReference>
<dbReference type="PROSITE" id="PS50157">
    <property type="entry name" value="ZINC_FINGER_C2H2_2"/>
    <property type="match status" value="21"/>
</dbReference>
<feature type="domain" description="C2H2-type" evidence="19">
    <location>
        <begin position="503"/>
        <end position="530"/>
    </location>
</feature>
<dbReference type="GO" id="GO:0043565">
    <property type="term" value="F:sequence-specific DNA binding"/>
    <property type="evidence" value="ECO:0007669"/>
    <property type="project" value="UniProtKB-ARBA"/>
</dbReference>
<evidence type="ECO:0000313" key="21">
    <source>
        <dbReference type="Proteomes" id="UP000289886"/>
    </source>
</evidence>
<reference evidence="20 21" key="1">
    <citation type="submission" date="2019-01" db="EMBL/GenBank/DDBJ databases">
        <title>Draft Genome and Complete Hox-Cluster Characterization of the Sterlet Sturgeon (Acipenser ruthenus).</title>
        <authorList>
            <person name="Wei Q."/>
        </authorList>
    </citation>
    <scope>NUCLEOTIDE SEQUENCE [LARGE SCALE GENOMIC DNA]</scope>
    <source>
        <strain evidence="20">WHYD16114868_AA</strain>
        <tissue evidence="20">Blood</tissue>
    </source>
</reference>
<dbReference type="InterPro" id="IPR013087">
    <property type="entry name" value="Znf_C2H2_type"/>
</dbReference>
<dbReference type="Gene3D" id="3.30.160.60">
    <property type="entry name" value="Classic Zinc Finger"/>
    <property type="match status" value="13"/>
</dbReference>
<feature type="domain" description="C2H2-type" evidence="19">
    <location>
        <begin position="1008"/>
        <end position="1030"/>
    </location>
</feature>
<feature type="domain" description="C2H2-type" evidence="19">
    <location>
        <begin position="1276"/>
        <end position="1303"/>
    </location>
</feature>
<feature type="domain" description="C2H2-type" evidence="19">
    <location>
        <begin position="1756"/>
        <end position="1784"/>
    </location>
</feature>
<dbReference type="GO" id="GO:0045892">
    <property type="term" value="P:negative regulation of DNA-templated transcription"/>
    <property type="evidence" value="ECO:0007669"/>
    <property type="project" value="UniProtKB-ARBA"/>
</dbReference>
<dbReference type="EMBL" id="SCEB01214558">
    <property type="protein sequence ID" value="RXM34619.1"/>
    <property type="molecule type" value="Genomic_DNA"/>
</dbReference>
<keyword evidence="9" id="KW-0862">Zinc</keyword>
<sequence length="1859" mass="208855">MTNIWVTDLLRVIADISSIKPYKPYRMSPYPVRDERKDAYNDDTRKTEDYYERYQCSQNAPTKNYTPADRRSSFYQQFYKQIQEEYDKQRPADCVILSVTKQQTDYAKSIGHRLQKRGLVVEMIYLHSESGLTRALQDVRNDGSPFCILVEHSNVALSSCTVIIFYESLKIHRNMPSERAMDFVAAEHGHVQAERSEKEREEISVKAADLADDYLERENCDKHSLPLSTRHLLFLMSEGKHLYLEELNTIEEYVRTRKEELEAVPAESDNGFNPGMRKPAPGGLSKPPPLLPTPGRPPLLEHPSHSQAKPVLLGDRTPGPLLPTPGSYPKSKPPPLLSMHSRPTHGHGPLPPSKRLLLGDKPGLLPTPDDSSVVKQEFEGKDGLSVTSHEDRAQEGEEDLEDMYTCDSCQQDFDSLADLTEHRAHQCPGDGDDDPQLSWGASSPSCKDVASPSQMLGDGCDLGMGDEEGGTGLPYPCQFCDKSFSRLSYLKRHEQIHSDKLPFKCTYCSRLFKHKRSRDRHVKLHTGDKKYHCHECEAAFSRSDHLKIHLKTHSSSKPFKCTVCKRGFSSTSSLQSHMQAHKKNKEHVERAEKDVNMKDDFFMCDYCEETFSQTDELEKHVLDHHPQLSEKADLQCIHCPEVFSDESSLLSHIDQTHANKKHKCPMCPEQFSSVEDVYCHLDSHRQPDSSNHSISPDPMLGSVASMSSATPDSSASVERGSTPDSTLKPSRAARKLASGEQEESLTWPTKITYSCPYCSKRDFNSLAVLEIHLKTIHADKPQQSHTCQICLDSLPTLYNLNEHVRKAHRTSNAFPVLQFSNVSAFHCNYCPETFADINSLQEHIRVTHCIPSSATTLEGNHAFFCNQCSMGFLTESSLTEHIQQIHCNVGSSKLESPVIQPSQSFMEVYSCPYCTNSPIFGSILKLTKHIKENHKNIPLASNKRTKAEHSPVSSDVEVSSPKRQRLGVNATPKSNGEYPCNQCDLKFATFDGFQTHLKSHLELLLRKQSCPQCKEDFDSQESLLQHLTVHYMTTSTHYFCESCDKQFSSVDDLQKHLLDMHTFVLYHCTLCQEVFDSKVSIQVHLAVKHSNEKKMYRCTACNWDFRKETDLQLHVKHSHLGNLTKARKCIFCGEMFGTEVELQCHITTHSKKYNCRFCSKAFNAITLLEKHLREKHCVFENSNSQNGTPNGVPPVSKRTEAADLQNMLMKSQETANSHEASEDDVDASEPMYGCDICGAAYTMEALLQNHRLRDHNIQPGEDDCRRKKAEFIKGNHKCNICSRTFFSENGLREHVQTHRGPAKHYMCPICGERFPSLLTLTEHKVTHSKSLDTGTCRICKMPLQSEEEFIEHCQMHPDLRNSLTGFRCVVCMQTVTSTLELKIHGTFHMQKLASSSASSSPNGQLQKLYKCALCLKEFKNKQDLVKLDVNGLPYGLCAGCMNRGTNGQSSSGTLQEPSEKPVAGLRCPECAVKFETLEDLESHIQLDHREMTPETSSQKKVPEASPAPKKKTYQCIKCQTTFETEREIQIHVANHMIAVVSVGVTGWGEQWCVHSVCSFLIPYRGGEVGAHLYAEGISWNRLQRDPGERKLSLTKSLCMQATIVTSQMSSNWTSSSSPEQIIEAHPCAVMEVELPPGASWVPQPPRGRQADRGSAGAKVHGASLSGYRCREPQSVGIIAGSLSQWVSLQGASVSGYRCREPQSVGIIAAHTLELQCGAQEEGINHECKLCNQMFDSPAKLLCHLIEHSFEGMGGTFKCPVCFTVFVQANKLQQHIFAVHGQEDKIYDCSQCPQKFFFQTELQFATAPCIPELSGDPERRDDTRCRCPSASGKGAVQNNSHILRSSCELSGHTVTQWKNG</sequence>
<evidence type="ECO:0000256" key="9">
    <source>
        <dbReference type="ARBA" id="ARBA00022833"/>
    </source>
</evidence>
<evidence type="ECO:0000256" key="4">
    <source>
        <dbReference type="ARBA" id="ARBA00022491"/>
    </source>
</evidence>
<dbReference type="InterPro" id="IPR036236">
    <property type="entry name" value="Znf_C2H2_sf"/>
</dbReference>
<evidence type="ECO:0000256" key="5">
    <source>
        <dbReference type="ARBA" id="ARBA00022723"/>
    </source>
</evidence>
<feature type="compositionally biased region" description="Pro residues" evidence="18">
    <location>
        <begin position="286"/>
        <end position="297"/>
    </location>
</feature>
<dbReference type="PANTHER" id="PTHR24379">
    <property type="entry name" value="KRAB AND ZINC FINGER DOMAIN-CONTAINING"/>
    <property type="match status" value="1"/>
</dbReference>
<evidence type="ECO:0000256" key="10">
    <source>
        <dbReference type="ARBA" id="ARBA00022902"/>
    </source>
</evidence>
<feature type="domain" description="C2H2-type" evidence="19">
    <location>
        <begin position="863"/>
        <end position="886"/>
    </location>
</feature>
<feature type="domain" description="C2H2-type" evidence="19">
    <location>
        <begin position="1725"/>
        <end position="1752"/>
    </location>
</feature>
<evidence type="ECO:0000256" key="8">
    <source>
        <dbReference type="ARBA" id="ARBA00022782"/>
    </source>
</evidence>
<evidence type="ECO:0000256" key="14">
    <source>
        <dbReference type="ARBA" id="ARBA00023163"/>
    </source>
</evidence>
<feature type="region of interest" description="Disordered" evidence="18">
    <location>
        <begin position="264"/>
        <end position="400"/>
    </location>
</feature>
<dbReference type="InterPro" id="IPR036621">
    <property type="entry name" value="Anticodon-bd_dom_sf"/>
</dbReference>
<evidence type="ECO:0000256" key="11">
    <source>
        <dbReference type="ARBA" id="ARBA00023015"/>
    </source>
</evidence>
<feature type="domain" description="C2H2-type" evidence="19">
    <location>
        <begin position="1066"/>
        <end position="1094"/>
    </location>
</feature>
<feature type="domain" description="C2H2-type" evidence="19">
    <location>
        <begin position="1465"/>
        <end position="1493"/>
    </location>
</feature>
<feature type="domain" description="C2H2-type" evidence="19">
    <location>
        <begin position="634"/>
        <end position="662"/>
    </location>
</feature>
<evidence type="ECO:0000256" key="15">
    <source>
        <dbReference type="ARBA" id="ARBA00023242"/>
    </source>
</evidence>
<dbReference type="FunFam" id="3.30.160.60:FF:000244">
    <property type="entry name" value="zinc finger protein 423"/>
    <property type="match status" value="1"/>
</dbReference>
<accession>A0A444UHH7</accession>
<dbReference type="GO" id="GO:0007399">
    <property type="term" value="P:nervous system development"/>
    <property type="evidence" value="ECO:0007669"/>
    <property type="project" value="UniProtKB-KW"/>
</dbReference>
<evidence type="ECO:0000256" key="6">
    <source>
        <dbReference type="ARBA" id="ARBA00022737"/>
    </source>
</evidence>
<dbReference type="FunFam" id="3.30.160.60:FF:000326">
    <property type="entry name" value="Zinc finger protein 521"/>
    <property type="match status" value="1"/>
</dbReference>
<evidence type="ECO:0000256" key="18">
    <source>
        <dbReference type="SAM" id="MobiDB-lite"/>
    </source>
</evidence>
<dbReference type="FunFam" id="3.30.160.60:FF:000548">
    <property type="entry name" value="Zinc finger protein 423"/>
    <property type="match status" value="1"/>
</dbReference>
<feature type="region of interest" description="Disordered" evidence="18">
    <location>
        <begin position="1485"/>
        <end position="1506"/>
    </location>
</feature>
<keyword evidence="6" id="KW-0677">Repeat</keyword>
<evidence type="ECO:0000256" key="1">
    <source>
        <dbReference type="ARBA" id="ARBA00004123"/>
    </source>
</evidence>
<dbReference type="PANTHER" id="PTHR24379:SF128">
    <property type="entry name" value="C2H2-TYPE DOMAIN-CONTAINING PROTEIN"/>
    <property type="match status" value="1"/>
</dbReference>
<keyword evidence="5" id="KW-0479">Metal-binding</keyword>
<dbReference type="SUPFAM" id="SSF52954">
    <property type="entry name" value="Class II aaRS ABD-related"/>
    <property type="match status" value="1"/>
</dbReference>
<comment type="subcellular location">
    <subcellularLocation>
        <location evidence="1">Nucleus</location>
    </subcellularLocation>
</comment>
<feature type="compositionally biased region" description="Low complexity" evidence="18">
    <location>
        <begin position="702"/>
        <end position="716"/>
    </location>
</feature>
<dbReference type="SMART" id="SM00355">
    <property type="entry name" value="ZnF_C2H2"/>
    <property type="match status" value="29"/>
</dbReference>
<dbReference type="GO" id="GO:0005654">
    <property type="term" value="C:nucleoplasm"/>
    <property type="evidence" value="ECO:0007669"/>
    <property type="project" value="UniProtKB-ARBA"/>
</dbReference>
<dbReference type="GO" id="GO:0030154">
    <property type="term" value="P:cell differentiation"/>
    <property type="evidence" value="ECO:0007669"/>
    <property type="project" value="UniProtKB-KW"/>
</dbReference>
<dbReference type="Pfam" id="PF00096">
    <property type="entry name" value="zf-C2H2"/>
    <property type="match status" value="5"/>
</dbReference>
<dbReference type="FunFam" id="3.30.160.60:FF:000107">
    <property type="entry name" value="Zinc finger protein 521"/>
    <property type="match status" value="1"/>
</dbReference>
<evidence type="ECO:0000256" key="3">
    <source>
        <dbReference type="ARBA" id="ARBA00022473"/>
    </source>
</evidence>
<proteinExistence type="inferred from homology"/>
<evidence type="ECO:0000256" key="16">
    <source>
        <dbReference type="ARBA" id="ARBA00067811"/>
    </source>
</evidence>
<evidence type="ECO:0000259" key="19">
    <source>
        <dbReference type="PROSITE" id="PS50157"/>
    </source>
</evidence>
<comment type="caution">
    <text evidence="20">The sequence shown here is derived from an EMBL/GenBank/DDBJ whole genome shotgun (WGS) entry which is preliminary data.</text>
</comment>
<dbReference type="SUPFAM" id="SSF57667">
    <property type="entry name" value="beta-beta-alpha zinc fingers"/>
    <property type="match status" value="9"/>
</dbReference>
<keyword evidence="12" id="KW-0238">DNA-binding</keyword>
<evidence type="ECO:0000256" key="7">
    <source>
        <dbReference type="ARBA" id="ARBA00022771"/>
    </source>
</evidence>
<feature type="domain" description="C2H2-type" evidence="19">
    <location>
        <begin position="1232"/>
        <end position="1263"/>
    </location>
</feature>
<evidence type="ECO:0000256" key="12">
    <source>
        <dbReference type="ARBA" id="ARBA00023125"/>
    </source>
</evidence>
<keyword evidence="10" id="KW-0524">Neurogenesis</keyword>
<feature type="domain" description="C2H2-type" evidence="19">
    <location>
        <begin position="825"/>
        <end position="848"/>
    </location>
</feature>
<feature type="region of interest" description="Disordered" evidence="18">
    <location>
        <begin position="424"/>
        <end position="450"/>
    </location>
</feature>
<dbReference type="Gene3D" id="3.40.50.800">
    <property type="entry name" value="Anticodon-binding domain"/>
    <property type="match status" value="1"/>
</dbReference>
<dbReference type="FunFam" id="3.30.160.60:FF:004063">
    <property type="entry name" value="Zinc finger protein 423"/>
    <property type="match status" value="1"/>
</dbReference>
<dbReference type="FunFam" id="3.30.160.60:FF:000167">
    <property type="entry name" value="Zinc finger protein 521"/>
    <property type="match status" value="1"/>
</dbReference>